<proteinExistence type="predicted"/>
<protein>
    <recommendedName>
        <fullName evidence="4">DUF4283 domain-containing protein</fullName>
    </recommendedName>
</protein>
<reference evidence="2 3" key="1">
    <citation type="journal article" date="2023" name="Plants (Basel)">
        <title>Bridging the Gap: Combining Genomics and Transcriptomics Approaches to Understand Stylosanthes scabra, an Orphan Legume from the Brazilian Caatinga.</title>
        <authorList>
            <person name="Ferreira-Neto J.R.C."/>
            <person name="da Silva M.D."/>
            <person name="Binneck E."/>
            <person name="de Melo N.F."/>
            <person name="da Silva R.H."/>
            <person name="de Melo A.L.T.M."/>
            <person name="Pandolfi V."/>
            <person name="Bustamante F.O."/>
            <person name="Brasileiro-Vidal A.C."/>
            <person name="Benko-Iseppon A.M."/>
        </authorList>
    </citation>
    <scope>NUCLEOTIDE SEQUENCE [LARGE SCALE GENOMIC DNA]</scope>
    <source>
        <tissue evidence="2">Leaves</tissue>
    </source>
</reference>
<evidence type="ECO:0000256" key="1">
    <source>
        <dbReference type="SAM" id="MobiDB-lite"/>
    </source>
</evidence>
<feature type="region of interest" description="Disordered" evidence="1">
    <location>
        <begin position="24"/>
        <end position="93"/>
    </location>
</feature>
<evidence type="ECO:0008006" key="4">
    <source>
        <dbReference type="Google" id="ProtNLM"/>
    </source>
</evidence>
<comment type="caution">
    <text evidence="2">The sequence shown here is derived from an EMBL/GenBank/DDBJ whole genome shotgun (WGS) entry which is preliminary data.</text>
</comment>
<gene>
    <name evidence="2" type="ORF">PIB30_028794</name>
</gene>
<keyword evidence="3" id="KW-1185">Reference proteome</keyword>
<feature type="compositionally biased region" description="Basic and acidic residues" evidence="1">
    <location>
        <begin position="68"/>
        <end position="93"/>
    </location>
</feature>
<evidence type="ECO:0000313" key="3">
    <source>
        <dbReference type="Proteomes" id="UP001341840"/>
    </source>
</evidence>
<evidence type="ECO:0000313" key="2">
    <source>
        <dbReference type="EMBL" id="MED6121293.1"/>
    </source>
</evidence>
<organism evidence="2 3">
    <name type="scientific">Stylosanthes scabra</name>
    <dbReference type="NCBI Taxonomy" id="79078"/>
    <lineage>
        <taxon>Eukaryota</taxon>
        <taxon>Viridiplantae</taxon>
        <taxon>Streptophyta</taxon>
        <taxon>Embryophyta</taxon>
        <taxon>Tracheophyta</taxon>
        <taxon>Spermatophyta</taxon>
        <taxon>Magnoliopsida</taxon>
        <taxon>eudicotyledons</taxon>
        <taxon>Gunneridae</taxon>
        <taxon>Pentapetalae</taxon>
        <taxon>rosids</taxon>
        <taxon>fabids</taxon>
        <taxon>Fabales</taxon>
        <taxon>Fabaceae</taxon>
        <taxon>Papilionoideae</taxon>
        <taxon>50 kb inversion clade</taxon>
        <taxon>dalbergioids sensu lato</taxon>
        <taxon>Dalbergieae</taxon>
        <taxon>Pterocarpus clade</taxon>
        <taxon>Stylosanthes</taxon>
    </lineage>
</organism>
<accession>A0ABU6RBI9</accession>
<dbReference type="EMBL" id="JASCZI010030323">
    <property type="protein sequence ID" value="MED6121293.1"/>
    <property type="molecule type" value="Genomic_DNA"/>
</dbReference>
<dbReference type="Proteomes" id="UP001341840">
    <property type="component" value="Unassembled WGS sequence"/>
</dbReference>
<name>A0ABU6RBI9_9FABA</name>
<feature type="compositionally biased region" description="Acidic residues" evidence="1">
    <location>
        <begin position="35"/>
        <end position="45"/>
    </location>
</feature>
<sequence length="93" mass="10911">MEIWVQMHGVPLEKMNSYTARKIGKNARWRKEKSAEEEGDEEVREDESNTRGVEMDWQENSGVGKRGMGKENLEKEAIRNSKEVSYPKERIRL</sequence>